<dbReference type="SUPFAM" id="SSF46689">
    <property type="entry name" value="Homeodomain-like"/>
    <property type="match status" value="1"/>
</dbReference>
<feature type="domain" description="HTH araC/xylS-type" evidence="3">
    <location>
        <begin position="1"/>
        <end position="46"/>
    </location>
</feature>
<protein>
    <submittedName>
        <fullName evidence="4">Helix-turn-helix domain-containing protein</fullName>
    </submittedName>
</protein>
<dbReference type="RefSeq" id="WP_402876621.1">
    <property type="nucleotide sequence ID" value="NZ_JBIYSL010000004.1"/>
</dbReference>
<dbReference type="PROSITE" id="PS01124">
    <property type="entry name" value="HTH_ARAC_FAMILY_2"/>
    <property type="match status" value="1"/>
</dbReference>
<comment type="caution">
    <text evidence="4">The sequence shown here is derived from an EMBL/GenBank/DDBJ whole genome shotgun (WGS) entry which is preliminary data.</text>
</comment>
<sequence>MIAQMLSLSDKSVQEIAGSVGIKDLYYTSRLFKKRRGCSPTEYRNIPC</sequence>
<organism evidence="4 5">
    <name type="scientific">Paenibacillus illinoisensis</name>
    <dbReference type="NCBI Taxonomy" id="59845"/>
    <lineage>
        <taxon>Bacteria</taxon>
        <taxon>Bacillati</taxon>
        <taxon>Bacillota</taxon>
        <taxon>Bacilli</taxon>
        <taxon>Bacillales</taxon>
        <taxon>Paenibacillaceae</taxon>
        <taxon>Paenibacillus</taxon>
    </lineage>
</organism>
<keyword evidence="2" id="KW-0804">Transcription</keyword>
<dbReference type="Gene3D" id="1.10.10.60">
    <property type="entry name" value="Homeodomain-like"/>
    <property type="match status" value="1"/>
</dbReference>
<evidence type="ECO:0000256" key="1">
    <source>
        <dbReference type="ARBA" id="ARBA00023015"/>
    </source>
</evidence>
<gene>
    <name evidence="4" type="ORF">ACINKY_18435</name>
</gene>
<dbReference type="InterPro" id="IPR009057">
    <property type="entry name" value="Homeodomain-like_sf"/>
</dbReference>
<evidence type="ECO:0000313" key="5">
    <source>
        <dbReference type="Proteomes" id="UP001618531"/>
    </source>
</evidence>
<name>A0ABW8HWW7_9BACL</name>
<dbReference type="InterPro" id="IPR018060">
    <property type="entry name" value="HTH_AraC"/>
</dbReference>
<dbReference type="Proteomes" id="UP001618531">
    <property type="component" value="Unassembled WGS sequence"/>
</dbReference>
<evidence type="ECO:0000259" key="3">
    <source>
        <dbReference type="PROSITE" id="PS01124"/>
    </source>
</evidence>
<reference evidence="4 5" key="1">
    <citation type="submission" date="2024-11" db="EMBL/GenBank/DDBJ databases">
        <title>Identification and Characterization of a Novel Fosfomycin Bacillithiol Transferase FosB8 in Paenibacillus illinoisensis.</title>
        <authorList>
            <person name="Lu W."/>
        </authorList>
    </citation>
    <scope>NUCLEOTIDE SEQUENCE [LARGE SCALE GENOMIC DNA]</scope>
    <source>
        <strain evidence="4 5">WP77</strain>
    </source>
</reference>
<evidence type="ECO:0000256" key="2">
    <source>
        <dbReference type="ARBA" id="ARBA00023163"/>
    </source>
</evidence>
<dbReference type="Pfam" id="PF12833">
    <property type="entry name" value="HTH_18"/>
    <property type="match status" value="1"/>
</dbReference>
<dbReference type="EMBL" id="JBIYSL010000004">
    <property type="protein sequence ID" value="MFK0524174.1"/>
    <property type="molecule type" value="Genomic_DNA"/>
</dbReference>
<keyword evidence="5" id="KW-1185">Reference proteome</keyword>
<proteinExistence type="predicted"/>
<accession>A0ABW8HWW7</accession>
<evidence type="ECO:0000313" key="4">
    <source>
        <dbReference type="EMBL" id="MFK0524174.1"/>
    </source>
</evidence>
<keyword evidence="1" id="KW-0805">Transcription regulation</keyword>